<evidence type="ECO:0000256" key="1">
    <source>
        <dbReference type="SAM" id="Phobius"/>
    </source>
</evidence>
<accession>C4Z329</accession>
<dbReference type="HOGENOM" id="CLU_127571_2_0_9"/>
<protein>
    <submittedName>
        <fullName evidence="2">Uncharacterized protein</fullName>
    </submittedName>
</protein>
<gene>
    <name evidence="2" type="ordered locus">EUBELI_01628</name>
</gene>
<reference evidence="2 3" key="1">
    <citation type="journal article" date="2009" name="Proc. Natl. Acad. Sci. U.S.A.">
        <title>Characterizing a model human gut microbiota composed of members of its two dominant bacterial phyla.</title>
        <authorList>
            <person name="Mahowald M.A."/>
            <person name="Rey F.E."/>
            <person name="Seedorf H."/>
            <person name="Turnbaugh P.J."/>
            <person name="Fulton R.S."/>
            <person name="Wollam A."/>
            <person name="Shah N."/>
            <person name="Wang C."/>
            <person name="Magrini V."/>
            <person name="Wilson R.K."/>
            <person name="Cantarel B.L."/>
            <person name="Coutinho P.M."/>
            <person name="Henrissat B."/>
            <person name="Crock L.W."/>
            <person name="Russell A."/>
            <person name="Verberkmoes N.C."/>
            <person name="Hettich R.L."/>
            <person name="Gordon J.I."/>
        </authorList>
    </citation>
    <scope>NUCLEOTIDE SEQUENCE [LARGE SCALE GENOMIC DNA]</scope>
    <source>
        <strain evidence="3">ATCC 27750 / DSM 3376 / VPI C15-48 / C15-B4</strain>
    </source>
</reference>
<organism evidence="2 3">
    <name type="scientific">Lachnospira eligens (strain ATCC 27750 / DSM 3376 / VPI C15-48 / C15-B4)</name>
    <name type="common">Eubacterium eligens</name>
    <dbReference type="NCBI Taxonomy" id="515620"/>
    <lineage>
        <taxon>Bacteria</taxon>
        <taxon>Bacillati</taxon>
        <taxon>Bacillota</taxon>
        <taxon>Clostridia</taxon>
        <taxon>Lachnospirales</taxon>
        <taxon>Lachnospiraceae</taxon>
        <taxon>Lachnospira</taxon>
    </lineage>
</organism>
<dbReference type="STRING" id="515620.EUBELI_01628"/>
<name>C4Z329_LACE2</name>
<dbReference type="Proteomes" id="UP000001476">
    <property type="component" value="Chromosome"/>
</dbReference>
<dbReference type="EMBL" id="CP001104">
    <property type="protein sequence ID" value="ACR72619.1"/>
    <property type="molecule type" value="Genomic_DNA"/>
</dbReference>
<feature type="transmembrane region" description="Helical" evidence="1">
    <location>
        <begin position="38"/>
        <end position="63"/>
    </location>
</feature>
<dbReference type="RefSeq" id="WP_012739854.1">
    <property type="nucleotide sequence ID" value="NC_012778.1"/>
</dbReference>
<keyword evidence="1" id="KW-1133">Transmembrane helix</keyword>
<keyword evidence="3" id="KW-1185">Reference proteome</keyword>
<evidence type="ECO:0000313" key="2">
    <source>
        <dbReference type="EMBL" id="ACR72619.1"/>
    </source>
</evidence>
<keyword evidence="1" id="KW-0812">Transmembrane</keyword>
<dbReference type="KEGG" id="eel:EUBELI_01628"/>
<dbReference type="AlphaFoldDB" id="C4Z329"/>
<feature type="transmembrane region" description="Helical" evidence="1">
    <location>
        <begin position="86"/>
        <end position="106"/>
    </location>
</feature>
<dbReference type="eggNOG" id="ENOG5032UC0">
    <property type="taxonomic scope" value="Bacteria"/>
</dbReference>
<evidence type="ECO:0000313" key="3">
    <source>
        <dbReference type="Proteomes" id="UP000001476"/>
    </source>
</evidence>
<keyword evidence="1" id="KW-0472">Membrane</keyword>
<dbReference type="GeneID" id="41356299"/>
<sequence>MKQLLNENKIKMMTKMAIYEKNEGKSMLKTARYFKGDYIAFGILKTVIATTFAAIILLTMYFLCNAEGMIQQINNLDYVGLAKKISLYYVLMLIVFSIISGIVYYYRYEHTRKGLKRYFSRLNKLERFYTGQKKK</sequence>
<proteinExistence type="predicted"/>